<evidence type="ECO:0000256" key="1">
    <source>
        <dbReference type="SAM" id="Phobius"/>
    </source>
</evidence>
<dbReference type="EMBL" id="JACXVP010000009">
    <property type="protein sequence ID" value="KAG5585338.1"/>
    <property type="molecule type" value="Genomic_DNA"/>
</dbReference>
<name>A0A9J5XC78_SOLCO</name>
<keyword evidence="1" id="KW-0472">Membrane</keyword>
<sequence>MEKTHFQLGEDEIVLSSSLPKTLSKLERKYLKKLQKIARGSFGEVSRCRRMSRRLALFLFHRRFMIAFSIFAVWTIGWYSTASQKYSGFAYWNVVRSESLRRIAKCAWQCSSFNFFILFSLFVHFST</sequence>
<dbReference type="AlphaFoldDB" id="A0A9J5XC78"/>
<keyword evidence="1" id="KW-1133">Transmembrane helix</keyword>
<evidence type="ECO:0000313" key="2">
    <source>
        <dbReference type="EMBL" id="KAG5585338.1"/>
    </source>
</evidence>
<feature type="transmembrane region" description="Helical" evidence="1">
    <location>
        <begin position="55"/>
        <end position="79"/>
    </location>
</feature>
<organism evidence="2 3">
    <name type="scientific">Solanum commersonii</name>
    <name type="common">Commerson's wild potato</name>
    <name type="synonym">Commerson's nightshade</name>
    <dbReference type="NCBI Taxonomy" id="4109"/>
    <lineage>
        <taxon>Eukaryota</taxon>
        <taxon>Viridiplantae</taxon>
        <taxon>Streptophyta</taxon>
        <taxon>Embryophyta</taxon>
        <taxon>Tracheophyta</taxon>
        <taxon>Spermatophyta</taxon>
        <taxon>Magnoliopsida</taxon>
        <taxon>eudicotyledons</taxon>
        <taxon>Gunneridae</taxon>
        <taxon>Pentapetalae</taxon>
        <taxon>asterids</taxon>
        <taxon>lamiids</taxon>
        <taxon>Solanales</taxon>
        <taxon>Solanaceae</taxon>
        <taxon>Solanoideae</taxon>
        <taxon>Solaneae</taxon>
        <taxon>Solanum</taxon>
    </lineage>
</organism>
<gene>
    <name evidence="2" type="ORF">H5410_045772</name>
</gene>
<keyword evidence="3" id="KW-1185">Reference proteome</keyword>
<accession>A0A9J5XC78</accession>
<comment type="caution">
    <text evidence="2">The sequence shown here is derived from an EMBL/GenBank/DDBJ whole genome shotgun (WGS) entry which is preliminary data.</text>
</comment>
<keyword evidence="1" id="KW-0812">Transmembrane</keyword>
<dbReference type="Proteomes" id="UP000824120">
    <property type="component" value="Chromosome 9"/>
</dbReference>
<evidence type="ECO:0000313" key="3">
    <source>
        <dbReference type="Proteomes" id="UP000824120"/>
    </source>
</evidence>
<proteinExistence type="predicted"/>
<reference evidence="2 3" key="1">
    <citation type="submission" date="2020-09" db="EMBL/GenBank/DDBJ databases">
        <title>De no assembly of potato wild relative species, Solanum commersonii.</title>
        <authorList>
            <person name="Cho K."/>
        </authorList>
    </citation>
    <scope>NUCLEOTIDE SEQUENCE [LARGE SCALE GENOMIC DNA]</scope>
    <source>
        <strain evidence="2">LZ3.2</strain>
        <tissue evidence="2">Leaf</tissue>
    </source>
</reference>
<protein>
    <submittedName>
        <fullName evidence="2">Uncharacterized protein</fullName>
    </submittedName>
</protein>